<accession>A0A7Y8GZP7</accession>
<dbReference type="RefSeq" id="WP_177137073.1">
    <property type="nucleotide sequence ID" value="NZ_VYGV01000016.1"/>
</dbReference>
<sequence>MAKLANMSAPLQPNIARFPSGTEPLRLHPFCVEPMRENLHIRRKHMDDPVLERFVQRVFADDLMVECYFQPRALHARSLPSEQRSLEQLPLDAALRAALRAFYMDIVTQPHERQLAYAASLIYSCGLFHCLHPWVVKTTGLNDVAFNRADGVRGHLLEWPLHQLRVENAAMGDTLGEVFDQGINEDIDPEQVSRIGTAVWLANRRVAELWTA</sequence>
<organism evidence="1 2">
    <name type="scientific">Hydrogenophaga aromaticivorans</name>
    <dbReference type="NCBI Taxonomy" id="2610898"/>
    <lineage>
        <taxon>Bacteria</taxon>
        <taxon>Pseudomonadati</taxon>
        <taxon>Pseudomonadota</taxon>
        <taxon>Betaproteobacteria</taxon>
        <taxon>Burkholderiales</taxon>
        <taxon>Comamonadaceae</taxon>
        <taxon>Hydrogenophaga</taxon>
    </lineage>
</organism>
<evidence type="ECO:0000313" key="1">
    <source>
        <dbReference type="EMBL" id="NWF47184.1"/>
    </source>
</evidence>
<reference evidence="1 2" key="1">
    <citation type="submission" date="2019-09" db="EMBL/GenBank/DDBJ databases">
        <title>Hydrogenophaga aromatica sp. nov., isolated from a para-xylene-degrading enrichment culture.</title>
        <authorList>
            <person name="Tancsics A."/>
            <person name="Banerjee S."/>
        </authorList>
    </citation>
    <scope>NUCLEOTIDE SEQUENCE [LARGE SCALE GENOMIC DNA]</scope>
    <source>
        <strain evidence="1 2">D2P1</strain>
    </source>
</reference>
<dbReference type="AlphaFoldDB" id="A0A7Y8GZP7"/>
<comment type="caution">
    <text evidence="1">The sequence shown here is derived from an EMBL/GenBank/DDBJ whole genome shotgun (WGS) entry which is preliminary data.</text>
</comment>
<name>A0A7Y8GZP7_9BURK</name>
<keyword evidence="2" id="KW-1185">Reference proteome</keyword>
<proteinExistence type="predicted"/>
<protein>
    <submittedName>
        <fullName evidence="1">Uncharacterized protein</fullName>
    </submittedName>
</protein>
<dbReference type="EMBL" id="VYGV01000016">
    <property type="protein sequence ID" value="NWF47184.1"/>
    <property type="molecule type" value="Genomic_DNA"/>
</dbReference>
<evidence type="ECO:0000313" key="2">
    <source>
        <dbReference type="Proteomes" id="UP000545507"/>
    </source>
</evidence>
<gene>
    <name evidence="1" type="ORF">F3K02_18285</name>
</gene>
<dbReference type="Proteomes" id="UP000545507">
    <property type="component" value="Unassembled WGS sequence"/>
</dbReference>